<dbReference type="PANTHER" id="PTHR43792">
    <property type="entry name" value="GNAT FAMILY, PUTATIVE (AFU_ORTHOLOGUE AFUA_3G00765)-RELATED-RELATED"/>
    <property type="match status" value="1"/>
</dbReference>
<dbReference type="RefSeq" id="WP_126773041.1">
    <property type="nucleotide sequence ID" value="NZ_PIPX01000002.1"/>
</dbReference>
<gene>
    <name evidence="2" type="ORF">CWI70_09460</name>
</gene>
<sequence>MAIICSGGGIVLREVNIDDADFIFELYTGDDFRKTIGDRGIHSRQQAVEYIKDKLQTSYALHGFGLWILEANGEADGEVNGAAIGVCGLLQREYLPHPDLGFALLPTHYGQGFARRAAKLTLKYAAETLHLQTVLAITHPANSASQRLLQGLGFVHVEATIEPATGERLQTLSLDMTKMKAFE</sequence>
<organism evidence="2 3">
    <name type="scientific">Pseudidiomarina homiensis</name>
    <dbReference type="NCBI Taxonomy" id="364198"/>
    <lineage>
        <taxon>Bacteria</taxon>
        <taxon>Pseudomonadati</taxon>
        <taxon>Pseudomonadota</taxon>
        <taxon>Gammaproteobacteria</taxon>
        <taxon>Alteromonadales</taxon>
        <taxon>Idiomarinaceae</taxon>
        <taxon>Pseudidiomarina</taxon>
    </lineage>
</organism>
<proteinExistence type="predicted"/>
<dbReference type="PANTHER" id="PTHR43792:SF1">
    <property type="entry name" value="N-ACETYLTRANSFERASE DOMAIN-CONTAINING PROTEIN"/>
    <property type="match status" value="1"/>
</dbReference>
<evidence type="ECO:0000259" key="1">
    <source>
        <dbReference type="PROSITE" id="PS51186"/>
    </source>
</evidence>
<dbReference type="InterPro" id="IPR000182">
    <property type="entry name" value="GNAT_dom"/>
</dbReference>
<dbReference type="EMBL" id="PIPX01000002">
    <property type="protein sequence ID" value="RUO53404.1"/>
    <property type="molecule type" value="Genomic_DNA"/>
</dbReference>
<keyword evidence="3" id="KW-1185">Reference proteome</keyword>
<protein>
    <recommendedName>
        <fullName evidence="1">N-acetyltransferase domain-containing protein</fullName>
    </recommendedName>
</protein>
<evidence type="ECO:0000313" key="2">
    <source>
        <dbReference type="EMBL" id="RUO53404.1"/>
    </source>
</evidence>
<accession>A0A432XXP9</accession>
<dbReference type="AlphaFoldDB" id="A0A432XXP9"/>
<reference evidence="3" key="1">
    <citation type="journal article" date="2018" name="Front. Microbiol.">
        <title>Genome-Based Analysis Reveals the Taxonomy and Diversity of the Family Idiomarinaceae.</title>
        <authorList>
            <person name="Liu Y."/>
            <person name="Lai Q."/>
            <person name="Shao Z."/>
        </authorList>
    </citation>
    <scope>NUCLEOTIDE SEQUENCE [LARGE SCALE GENOMIC DNA]</scope>
    <source>
        <strain evidence="3">PO-M2</strain>
    </source>
</reference>
<feature type="domain" description="N-acetyltransferase" evidence="1">
    <location>
        <begin position="10"/>
        <end position="181"/>
    </location>
</feature>
<dbReference type="Proteomes" id="UP000287649">
    <property type="component" value="Unassembled WGS sequence"/>
</dbReference>
<dbReference type="InterPro" id="IPR016181">
    <property type="entry name" value="Acyl_CoA_acyltransferase"/>
</dbReference>
<name>A0A432XXP9_9GAMM</name>
<evidence type="ECO:0000313" key="3">
    <source>
        <dbReference type="Proteomes" id="UP000287649"/>
    </source>
</evidence>
<dbReference type="OrthoDB" id="9798081at2"/>
<dbReference type="GO" id="GO:0016747">
    <property type="term" value="F:acyltransferase activity, transferring groups other than amino-acyl groups"/>
    <property type="evidence" value="ECO:0007669"/>
    <property type="project" value="InterPro"/>
</dbReference>
<dbReference type="PROSITE" id="PS51186">
    <property type="entry name" value="GNAT"/>
    <property type="match status" value="1"/>
</dbReference>
<dbReference type="Gene3D" id="3.40.630.30">
    <property type="match status" value="1"/>
</dbReference>
<dbReference type="InterPro" id="IPR051531">
    <property type="entry name" value="N-acetyltransferase"/>
</dbReference>
<comment type="caution">
    <text evidence="2">The sequence shown here is derived from an EMBL/GenBank/DDBJ whole genome shotgun (WGS) entry which is preliminary data.</text>
</comment>
<dbReference type="SUPFAM" id="SSF55729">
    <property type="entry name" value="Acyl-CoA N-acyltransferases (Nat)"/>
    <property type="match status" value="1"/>
</dbReference>
<dbReference type="Pfam" id="PF13302">
    <property type="entry name" value="Acetyltransf_3"/>
    <property type="match status" value="1"/>
</dbReference>